<dbReference type="RefSeq" id="WP_120975316.1">
    <property type="nucleotide sequence ID" value="NZ_RBZM01000004.1"/>
</dbReference>
<protein>
    <submittedName>
        <fullName evidence="1">Uncharacterized protein</fullName>
    </submittedName>
</protein>
<dbReference type="Proteomes" id="UP000282076">
    <property type="component" value="Unassembled WGS sequence"/>
</dbReference>
<proteinExistence type="predicted"/>
<dbReference type="AlphaFoldDB" id="A0A494XWF2"/>
<comment type="caution">
    <text evidence="1">The sequence shown here is derived from an EMBL/GenBank/DDBJ whole genome shotgun (WGS) entry which is preliminary data.</text>
</comment>
<gene>
    <name evidence="1" type="ORF">D7Z26_06770</name>
</gene>
<reference evidence="1 2" key="1">
    <citation type="submission" date="2018-10" db="EMBL/GenBank/DDBJ databases">
        <title>Cohnella sp. M2MS4P-1, whole genome shotgun sequence.</title>
        <authorList>
            <person name="Tuo L."/>
        </authorList>
    </citation>
    <scope>NUCLEOTIDE SEQUENCE [LARGE SCALE GENOMIC DNA]</scope>
    <source>
        <strain evidence="1 2">M2MS4P-1</strain>
    </source>
</reference>
<keyword evidence="2" id="KW-1185">Reference proteome</keyword>
<evidence type="ECO:0000313" key="2">
    <source>
        <dbReference type="Proteomes" id="UP000282076"/>
    </source>
</evidence>
<evidence type="ECO:0000313" key="1">
    <source>
        <dbReference type="EMBL" id="RKP54937.1"/>
    </source>
</evidence>
<accession>A0A494XWF2</accession>
<dbReference type="EMBL" id="RBZM01000004">
    <property type="protein sequence ID" value="RKP54937.1"/>
    <property type="molecule type" value="Genomic_DNA"/>
</dbReference>
<organism evidence="1 2">
    <name type="scientific">Cohnella endophytica</name>
    <dbReference type="NCBI Taxonomy" id="2419778"/>
    <lineage>
        <taxon>Bacteria</taxon>
        <taxon>Bacillati</taxon>
        <taxon>Bacillota</taxon>
        <taxon>Bacilli</taxon>
        <taxon>Bacillales</taxon>
        <taxon>Paenibacillaceae</taxon>
        <taxon>Cohnella</taxon>
    </lineage>
</organism>
<name>A0A494XWF2_9BACL</name>
<sequence length="63" mass="6737">MISNHVGDKNIHPLEAANNAAFCFNDAGSVQGLGQELTFIPDAGQELALLAEITTGRIMQLIR</sequence>